<keyword evidence="3" id="KW-0369">Histidine metabolism</keyword>
<dbReference type="SUPFAM" id="SSF52768">
    <property type="entry name" value="Arginase/deacetylase"/>
    <property type="match status" value="1"/>
</dbReference>
<protein>
    <submittedName>
        <fullName evidence="6">Formiminoglutamase</fullName>
    </submittedName>
</protein>
<comment type="similarity">
    <text evidence="5">Belongs to the arginase family.</text>
</comment>
<dbReference type="GO" id="GO:0008783">
    <property type="term" value="F:agmatinase activity"/>
    <property type="evidence" value="ECO:0007669"/>
    <property type="project" value="TreeGrafter"/>
</dbReference>
<dbReference type="PANTHER" id="PTHR11358:SF35">
    <property type="entry name" value="FORMIMIDOYLGLUTAMASE"/>
    <property type="match status" value="1"/>
</dbReference>
<keyword evidence="4" id="KW-0464">Manganese</keyword>
<dbReference type="CDD" id="cd09988">
    <property type="entry name" value="Formimidoylglutamase"/>
    <property type="match status" value="1"/>
</dbReference>
<dbReference type="InterPro" id="IPR023696">
    <property type="entry name" value="Ureohydrolase_dom_sf"/>
</dbReference>
<keyword evidence="1" id="KW-0479">Metal-binding</keyword>
<keyword evidence="7" id="KW-1185">Reference proteome</keyword>
<organism evidence="6 7">
    <name type="scientific">Aequorivita viscosa</name>
    <dbReference type="NCBI Taxonomy" id="797419"/>
    <lineage>
        <taxon>Bacteria</taxon>
        <taxon>Pseudomonadati</taxon>
        <taxon>Bacteroidota</taxon>
        <taxon>Flavobacteriia</taxon>
        <taxon>Flavobacteriales</taxon>
        <taxon>Flavobacteriaceae</taxon>
        <taxon>Aequorivita</taxon>
    </lineage>
</organism>
<dbReference type="Proteomes" id="UP000184172">
    <property type="component" value="Unassembled WGS sequence"/>
</dbReference>
<proteinExistence type="inferred from homology"/>
<dbReference type="GO" id="GO:0033389">
    <property type="term" value="P:putrescine biosynthetic process from arginine, via agmatine"/>
    <property type="evidence" value="ECO:0007669"/>
    <property type="project" value="TreeGrafter"/>
</dbReference>
<dbReference type="Pfam" id="PF00491">
    <property type="entry name" value="Arginase"/>
    <property type="match status" value="1"/>
</dbReference>
<reference evidence="7" key="1">
    <citation type="submission" date="2016-11" db="EMBL/GenBank/DDBJ databases">
        <authorList>
            <person name="Varghese N."/>
            <person name="Submissions S."/>
        </authorList>
    </citation>
    <scope>NUCLEOTIDE SEQUENCE [LARGE SCALE GENOMIC DNA]</scope>
    <source>
        <strain evidence="7">DSM 26349</strain>
    </source>
</reference>
<dbReference type="AlphaFoldDB" id="A0A1M6N5H5"/>
<dbReference type="STRING" id="797419.SAMN05216556_12933"/>
<dbReference type="InterPro" id="IPR006035">
    <property type="entry name" value="Ureohydrolase"/>
</dbReference>
<evidence type="ECO:0000256" key="4">
    <source>
        <dbReference type="ARBA" id="ARBA00023211"/>
    </source>
</evidence>
<evidence type="ECO:0000313" key="6">
    <source>
        <dbReference type="EMBL" id="SHJ90967.1"/>
    </source>
</evidence>
<dbReference type="RefSeq" id="WP_073221473.1">
    <property type="nucleotide sequence ID" value="NZ_FNNS01000029.1"/>
</dbReference>
<dbReference type="GO" id="GO:0006547">
    <property type="term" value="P:L-histidine metabolic process"/>
    <property type="evidence" value="ECO:0007669"/>
    <property type="project" value="UniProtKB-KW"/>
</dbReference>
<dbReference type="PANTHER" id="PTHR11358">
    <property type="entry name" value="ARGINASE/AGMATINASE"/>
    <property type="match status" value="1"/>
</dbReference>
<keyword evidence="2" id="KW-0378">Hydrolase</keyword>
<dbReference type="Gene3D" id="3.40.800.10">
    <property type="entry name" value="Ureohydrolase domain"/>
    <property type="match status" value="1"/>
</dbReference>
<dbReference type="OrthoDB" id="9788689at2"/>
<gene>
    <name evidence="6" type="ORF">SAMN04487908_13132</name>
</gene>
<evidence type="ECO:0000313" key="7">
    <source>
        <dbReference type="Proteomes" id="UP000184172"/>
    </source>
</evidence>
<sequence>MNTLKIYSEKDIASIVKRRAGETKFGEKISFIENLEDLKKHASKYVLVGIPEDIGVRANHGNAGTSKAWGAALGSLLNIQSNYLTNAENLILLGEINCDDQMQQAEVLINSENFTPEALGELVSQIDKKVAYVIEQIISAGKFPILIGGGHNNSYGNIKGASKGLNNKINCINFDAHTDFRSLEHRHSGNGFSYAFNDGYLDKYFIFGLHRNYTSEAVFKTINENSDRIKFNLFEDISVQQKLTFSEAMAEAARFCADKNFGIELDMDTIEMMGSSALTPSGFSVTEARIFVSHFSKNSQACYLHICEGAPALGLSPNQIGKSIAYLVSDAISNL</sequence>
<name>A0A1M6N5H5_9FLAO</name>
<dbReference type="PROSITE" id="PS51409">
    <property type="entry name" value="ARGINASE_2"/>
    <property type="match status" value="1"/>
</dbReference>
<evidence type="ECO:0000256" key="2">
    <source>
        <dbReference type="ARBA" id="ARBA00022801"/>
    </source>
</evidence>
<evidence type="ECO:0000256" key="1">
    <source>
        <dbReference type="ARBA" id="ARBA00022723"/>
    </source>
</evidence>
<accession>A0A1M6N5H5</accession>
<dbReference type="EMBL" id="FQYV01000031">
    <property type="protein sequence ID" value="SHJ90967.1"/>
    <property type="molecule type" value="Genomic_DNA"/>
</dbReference>
<evidence type="ECO:0000256" key="3">
    <source>
        <dbReference type="ARBA" id="ARBA00022808"/>
    </source>
</evidence>
<evidence type="ECO:0000256" key="5">
    <source>
        <dbReference type="PROSITE-ProRule" id="PRU00742"/>
    </source>
</evidence>
<dbReference type="GO" id="GO:0046872">
    <property type="term" value="F:metal ion binding"/>
    <property type="evidence" value="ECO:0007669"/>
    <property type="project" value="UniProtKB-KW"/>
</dbReference>